<accession>A0A220MLK7</accession>
<evidence type="ECO:0000256" key="1">
    <source>
        <dbReference type="SAM" id="Coils"/>
    </source>
</evidence>
<evidence type="ECO:0000313" key="2">
    <source>
        <dbReference type="EMBL" id="ASJ55655.1"/>
    </source>
</evidence>
<gene>
    <name evidence="2" type="ORF">BP422_20145</name>
</gene>
<evidence type="ECO:0000313" key="3">
    <source>
        <dbReference type="Proteomes" id="UP000197781"/>
    </source>
</evidence>
<dbReference type="Proteomes" id="UP000197781">
    <property type="component" value="Chromosome"/>
</dbReference>
<dbReference type="GeneID" id="61031127"/>
<organism evidence="2 3">
    <name type="scientific">Brevibacillus formosus</name>
    <dbReference type="NCBI Taxonomy" id="54913"/>
    <lineage>
        <taxon>Bacteria</taxon>
        <taxon>Bacillati</taxon>
        <taxon>Bacillota</taxon>
        <taxon>Bacilli</taxon>
        <taxon>Bacillales</taxon>
        <taxon>Paenibacillaceae</taxon>
        <taxon>Brevibacillus</taxon>
    </lineage>
</organism>
<sequence>MSFCCGAGMVGSVGSVRHYKTLVHNVPIMFCPVCDRIEVHPGIEGEYEILVEYAQGDQAPEVDFADFVSVDNTSELFENCTMTDEAASFAEVLKQQIDISLDLLGIAKELQDDDWREALMIRLRRLSERLKQYNKRKANVAQERMT</sequence>
<dbReference type="EMBL" id="CP018145">
    <property type="protein sequence ID" value="ASJ55655.1"/>
    <property type="molecule type" value="Genomic_DNA"/>
</dbReference>
<feature type="coiled-coil region" evidence="1">
    <location>
        <begin position="116"/>
        <end position="143"/>
    </location>
</feature>
<protein>
    <recommendedName>
        <fullName evidence="4">YgiT-type zinc finger domain-containing protein</fullName>
    </recommendedName>
</protein>
<evidence type="ECO:0008006" key="4">
    <source>
        <dbReference type="Google" id="ProtNLM"/>
    </source>
</evidence>
<dbReference type="RefSeq" id="WP_007726368.1">
    <property type="nucleotide sequence ID" value="NZ_BAAFVL010000015.1"/>
</dbReference>
<keyword evidence="1" id="KW-0175">Coiled coil</keyword>
<reference evidence="2 3" key="1">
    <citation type="submission" date="2016-11" db="EMBL/GenBank/DDBJ databases">
        <authorList>
            <person name="Jaros S."/>
            <person name="Januszkiewicz K."/>
            <person name="Wedrychowicz H."/>
        </authorList>
    </citation>
    <scope>NUCLEOTIDE SEQUENCE [LARGE SCALE GENOMIC DNA]</scope>
    <source>
        <strain evidence="2 3">NF2</strain>
    </source>
</reference>
<dbReference type="AlphaFoldDB" id="A0A220MLK7"/>
<proteinExistence type="predicted"/>
<dbReference type="KEGG" id="bfm:BP422_20145"/>
<name>A0A220MLK7_9BACL</name>